<dbReference type="AlphaFoldDB" id="A0A0S1SQP4"/>
<dbReference type="KEGG" id="prf:PeribacterA2_0180"/>
<proteinExistence type="predicted"/>
<accession>A0A0S1SGR3</accession>
<evidence type="ECO:0000256" key="5">
    <source>
        <dbReference type="ARBA" id="ARBA00023136"/>
    </source>
</evidence>
<evidence type="ECO:0000256" key="2">
    <source>
        <dbReference type="ARBA" id="ARBA00022448"/>
    </source>
</evidence>
<evidence type="ECO:0000256" key="1">
    <source>
        <dbReference type="ARBA" id="ARBA00004370"/>
    </source>
</evidence>
<accession>A0A0S1SL80</accession>
<dbReference type="EMBL" id="CP013065">
    <property type="protein sequence ID" value="ALM12881.1"/>
    <property type="molecule type" value="Genomic_DNA"/>
</dbReference>
<keyword evidence="2" id="KW-0813">Transport</keyword>
<name>A0A0S1SQP4_9BACT</name>
<comment type="subcellular location">
    <subcellularLocation>
        <location evidence="1">Membrane</location>
    </subcellularLocation>
</comment>
<reference evidence="8" key="1">
    <citation type="submission" date="2015-10" db="EMBL/GenBank/DDBJ databases">
        <title>Analysis of five complete genome sequences for members of the class Peribacteria in the recently recognized Peregrinibacteria bacterial phylum.</title>
        <authorList>
            <person name="Anantharaman K."/>
            <person name="Brown C.T."/>
            <person name="Burstein D."/>
            <person name="Castelle C.J."/>
            <person name="Probst A.J."/>
            <person name="Thomas B.C."/>
            <person name="Williams K.H."/>
            <person name="Banfield J.F."/>
        </authorList>
    </citation>
    <scope>NUCLEOTIDE SEQUENCE [LARGE SCALE GENOMIC DNA]</scope>
</reference>
<keyword evidence="6" id="KW-0066">ATP synthesis</keyword>
<dbReference type="GO" id="GO:0016020">
    <property type="term" value="C:membrane"/>
    <property type="evidence" value="ECO:0007669"/>
    <property type="project" value="UniProtKB-SubCell"/>
</dbReference>
<keyword evidence="3" id="KW-0375">Hydrogen ion transport</keyword>
<dbReference type="GO" id="GO:0046933">
    <property type="term" value="F:proton-transporting ATP synthase activity, rotational mechanism"/>
    <property type="evidence" value="ECO:0007669"/>
    <property type="project" value="InterPro"/>
</dbReference>
<accession>A0A0S1STQ5</accession>
<sequence length="137" mass="14560">MKVSAASLARAFVEIAKTIPEGDVGALGEAAAQMLIQHGLTRQSHAFLRLVEREWLKRDGAVPVRITTVSGHAGPLAKEIADTVEKALKRACHIEERADPALMGGVLLQVGDERYDATLRGALSVLAARLAEPVSVS</sequence>
<keyword evidence="4" id="KW-0406">Ion transport</keyword>
<evidence type="ECO:0000256" key="6">
    <source>
        <dbReference type="ARBA" id="ARBA00023310"/>
    </source>
</evidence>
<evidence type="ECO:0000256" key="3">
    <source>
        <dbReference type="ARBA" id="ARBA00022781"/>
    </source>
</evidence>
<dbReference type="InterPro" id="IPR000711">
    <property type="entry name" value="ATPase_OSCP/dsu"/>
</dbReference>
<organism evidence="7 8">
    <name type="scientific">Candidatus Peribacter riflensis</name>
    <dbReference type="NCBI Taxonomy" id="1735162"/>
    <lineage>
        <taxon>Bacteria</taxon>
        <taxon>Candidatus Peregrinibacteriota</taxon>
        <taxon>Candidatus Peribacteria</taxon>
        <taxon>Candidatus Peribacterales</taxon>
        <taxon>Candidatus Peribacteraceae</taxon>
        <taxon>Candidatus Peribacter</taxon>
    </lineage>
</organism>
<accession>A0A0S1SH32</accession>
<dbReference type="Proteomes" id="UP000069135">
    <property type="component" value="Chromosome"/>
</dbReference>
<dbReference type="PRINTS" id="PR00125">
    <property type="entry name" value="ATPASEDELTA"/>
</dbReference>
<dbReference type="STRING" id="1735162.PeribacterB2_0180"/>
<gene>
    <name evidence="7" type="ORF">PeribacterD1_0180</name>
</gene>
<protein>
    <submittedName>
        <fullName evidence="7">Uncharacterized protein</fullName>
    </submittedName>
</protein>
<keyword evidence="5" id="KW-0472">Membrane</keyword>
<evidence type="ECO:0000313" key="8">
    <source>
        <dbReference type="Proteomes" id="UP000069135"/>
    </source>
</evidence>
<evidence type="ECO:0000313" key="7">
    <source>
        <dbReference type="EMBL" id="ALM12881.1"/>
    </source>
</evidence>
<evidence type="ECO:0000256" key="4">
    <source>
        <dbReference type="ARBA" id="ARBA00023065"/>
    </source>
</evidence>
<reference evidence="7 8" key="2">
    <citation type="journal article" date="2016" name="PeerJ">
        <title>Analysis of five complete genome sequences for members of the class Peribacteria in the recently recognized Peregrinibacteria bacterial phylum.</title>
        <authorList>
            <person name="Anantharaman K."/>
            <person name="Brown C.T."/>
            <person name="Burstein D."/>
            <person name="Castelle C.J."/>
            <person name="Probst A.J."/>
            <person name="Thomas B.C."/>
            <person name="Williams K.H."/>
            <person name="Banfield J.F."/>
        </authorList>
    </citation>
    <scope>NUCLEOTIDE SEQUENCE [LARGE SCALE GENOMIC DNA]</scope>
    <source>
        <strain evidence="7">RIFOXYD1_FULL_PER-ii_59_16</strain>
    </source>
</reference>
<dbReference type="Pfam" id="PF00213">
    <property type="entry name" value="OSCP"/>
    <property type="match status" value="1"/>
</dbReference>
<accession>A0A0S1SQP4</accession>